<organism evidence="2 3">
    <name type="scientific">Candidatus Dojkabacteria bacterium</name>
    <dbReference type="NCBI Taxonomy" id="2099670"/>
    <lineage>
        <taxon>Bacteria</taxon>
        <taxon>Candidatus Dojkabacteria</taxon>
    </lineage>
</organism>
<dbReference type="EMBL" id="JAGQLF010000029">
    <property type="protein sequence ID" value="MCA9386953.1"/>
    <property type="molecule type" value="Genomic_DNA"/>
</dbReference>
<dbReference type="SUPFAM" id="SSF160443">
    <property type="entry name" value="SMR domain-like"/>
    <property type="match status" value="1"/>
</dbReference>
<evidence type="ECO:0000313" key="3">
    <source>
        <dbReference type="Proteomes" id="UP000714915"/>
    </source>
</evidence>
<gene>
    <name evidence="2" type="ORF">KC669_02875</name>
</gene>
<accession>A0A955RM36</accession>
<proteinExistence type="predicted"/>
<reference evidence="2" key="1">
    <citation type="submission" date="2020-04" db="EMBL/GenBank/DDBJ databases">
        <authorList>
            <person name="Zhang T."/>
        </authorList>
    </citation>
    <scope>NUCLEOTIDE SEQUENCE</scope>
    <source>
        <strain evidence="2">HKST-UBA09</strain>
    </source>
</reference>
<dbReference type="InterPro" id="IPR002625">
    <property type="entry name" value="Smr_dom"/>
</dbReference>
<evidence type="ECO:0000313" key="2">
    <source>
        <dbReference type="EMBL" id="MCA9386953.1"/>
    </source>
</evidence>
<protein>
    <submittedName>
        <fullName evidence="2">Smr/MutS family protein</fullName>
    </submittedName>
</protein>
<dbReference type="PROSITE" id="PS50828">
    <property type="entry name" value="SMR"/>
    <property type="match status" value="1"/>
</dbReference>
<dbReference type="Gene3D" id="3.30.1370.110">
    <property type="match status" value="1"/>
</dbReference>
<dbReference type="InterPro" id="IPR036063">
    <property type="entry name" value="Smr_dom_sf"/>
</dbReference>
<evidence type="ECO:0000259" key="1">
    <source>
        <dbReference type="PROSITE" id="PS50828"/>
    </source>
</evidence>
<reference evidence="2" key="2">
    <citation type="journal article" date="2021" name="Microbiome">
        <title>Successional dynamics and alternative stable states in a saline activated sludge microbial community over 9 years.</title>
        <authorList>
            <person name="Wang Y."/>
            <person name="Ye J."/>
            <person name="Ju F."/>
            <person name="Liu L."/>
            <person name="Boyd J.A."/>
            <person name="Deng Y."/>
            <person name="Parks D.H."/>
            <person name="Jiang X."/>
            <person name="Yin X."/>
            <person name="Woodcroft B.J."/>
            <person name="Tyson G.W."/>
            <person name="Hugenholtz P."/>
            <person name="Polz M.F."/>
            <person name="Zhang T."/>
        </authorList>
    </citation>
    <scope>NUCLEOTIDE SEQUENCE</scope>
    <source>
        <strain evidence="2">HKST-UBA09</strain>
    </source>
</reference>
<feature type="domain" description="Smr" evidence="1">
    <location>
        <begin position="28"/>
        <end position="91"/>
    </location>
</feature>
<dbReference type="AlphaFoldDB" id="A0A955RM36"/>
<sequence length="91" mass="10551">MARQLNMQVFDAELDFHEFGIIDHADIEKILFEFIEDSHYYDKKNLLVITGKGNVVRPLVKKLLAQNPLVKKFKQAGYFSGQEGAFEVELY</sequence>
<comment type="caution">
    <text evidence="2">The sequence shown here is derived from an EMBL/GenBank/DDBJ whole genome shotgun (WGS) entry which is preliminary data.</text>
</comment>
<dbReference type="Pfam" id="PF01713">
    <property type="entry name" value="Smr"/>
    <property type="match status" value="1"/>
</dbReference>
<name>A0A955RM36_9BACT</name>
<dbReference type="Proteomes" id="UP000714915">
    <property type="component" value="Unassembled WGS sequence"/>
</dbReference>